<evidence type="ECO:0000313" key="2">
    <source>
        <dbReference type="Proteomes" id="UP000018211"/>
    </source>
</evidence>
<dbReference type="Proteomes" id="UP000018211">
    <property type="component" value="Unassembled WGS sequence"/>
</dbReference>
<protein>
    <recommendedName>
        <fullName evidence="3">Transposase</fullName>
    </recommendedName>
</protein>
<evidence type="ECO:0008006" key="3">
    <source>
        <dbReference type="Google" id="ProtNLM"/>
    </source>
</evidence>
<sequence>MGSFLTNSGRKAVIKLKANAHLAFKREVVIGKRVALKVILGSNQ</sequence>
<comment type="caution">
    <text evidence="1">The sequence shown here is derived from an EMBL/GenBank/DDBJ whole genome shotgun (WGS) entry which is preliminary data.</text>
</comment>
<accession>A0AAV2VX83</accession>
<gene>
    <name evidence="1" type="ORF">VIBNISOn1_820044</name>
</gene>
<evidence type="ECO:0000313" key="1">
    <source>
        <dbReference type="EMBL" id="CCO49364.1"/>
    </source>
</evidence>
<reference evidence="1 2" key="1">
    <citation type="journal article" date="2013" name="ISME J.">
        <title>Comparative genomics of pathogenic lineages of Vibrio nigripulchritudo identifies virulence-associated traits.</title>
        <authorList>
            <person name="Goudenege D."/>
            <person name="Labreuche Y."/>
            <person name="Krin E."/>
            <person name="Ansquer D."/>
            <person name="Mangenot S."/>
            <person name="Calteau A."/>
            <person name="Medigue C."/>
            <person name="Mazel D."/>
            <person name="Polz M.F."/>
            <person name="Le Roux F."/>
        </authorList>
    </citation>
    <scope>NUCLEOTIDE SEQUENCE [LARGE SCALE GENOMIC DNA]</scope>
    <source>
        <strain evidence="1 2">SOn1</strain>
    </source>
</reference>
<dbReference type="AlphaFoldDB" id="A0AAV2VX83"/>
<organism evidence="1 2">
    <name type="scientific">Vibrio nigripulchritudo SOn1</name>
    <dbReference type="NCBI Taxonomy" id="1238450"/>
    <lineage>
        <taxon>Bacteria</taxon>
        <taxon>Pseudomonadati</taxon>
        <taxon>Pseudomonadota</taxon>
        <taxon>Gammaproteobacteria</taxon>
        <taxon>Vibrionales</taxon>
        <taxon>Vibrionaceae</taxon>
        <taxon>Vibrio</taxon>
    </lineage>
</organism>
<name>A0AAV2VX83_9VIBR</name>
<proteinExistence type="predicted"/>
<dbReference type="EMBL" id="CAOF01000178">
    <property type="protein sequence ID" value="CCO49364.1"/>
    <property type="molecule type" value="Genomic_DNA"/>
</dbReference>